<evidence type="ECO:0000313" key="4">
    <source>
        <dbReference type="Ensembl" id="ENSSSUP00005018789.1"/>
    </source>
</evidence>
<proteinExistence type="inferred from homology"/>
<dbReference type="GO" id="GO:0045596">
    <property type="term" value="P:negative regulation of cell differentiation"/>
    <property type="evidence" value="ECO:0007669"/>
    <property type="project" value="InterPro"/>
</dbReference>
<organism evidence="4 5">
    <name type="scientific">Suricata suricatta</name>
    <name type="common">Meerkat</name>
    <dbReference type="NCBI Taxonomy" id="37032"/>
    <lineage>
        <taxon>Eukaryota</taxon>
        <taxon>Metazoa</taxon>
        <taxon>Chordata</taxon>
        <taxon>Craniata</taxon>
        <taxon>Vertebrata</taxon>
        <taxon>Euteleostomi</taxon>
        <taxon>Mammalia</taxon>
        <taxon>Eutheria</taxon>
        <taxon>Laurasiatheria</taxon>
        <taxon>Carnivora</taxon>
        <taxon>Feliformia</taxon>
        <taxon>Herpestidae</taxon>
        <taxon>Suricata</taxon>
    </lineage>
</organism>
<gene>
    <name evidence="4" type="primary">LOC115293698</name>
</gene>
<dbReference type="InterPro" id="IPR032675">
    <property type="entry name" value="LRR_dom_sf"/>
</dbReference>
<comment type="similarity">
    <text evidence="1">Belongs to the PRAME family.</text>
</comment>
<dbReference type="SUPFAM" id="SSF52047">
    <property type="entry name" value="RNI-like"/>
    <property type="match status" value="1"/>
</dbReference>
<dbReference type="Gene3D" id="3.80.10.10">
    <property type="entry name" value="Ribonuclease Inhibitor"/>
    <property type="match status" value="1"/>
</dbReference>
<dbReference type="Proteomes" id="UP000472268">
    <property type="component" value="Chromosome 6"/>
</dbReference>
<reference evidence="4" key="2">
    <citation type="submission" date="2025-08" db="UniProtKB">
        <authorList>
            <consortium name="Ensembl"/>
        </authorList>
    </citation>
    <scope>IDENTIFICATION</scope>
</reference>
<dbReference type="GO" id="GO:0045892">
    <property type="term" value="P:negative regulation of DNA-templated transcription"/>
    <property type="evidence" value="ECO:0007669"/>
    <property type="project" value="InterPro"/>
</dbReference>
<dbReference type="GeneID" id="115293698"/>
<dbReference type="GO" id="GO:0043066">
    <property type="term" value="P:negative regulation of apoptotic process"/>
    <property type="evidence" value="ECO:0007669"/>
    <property type="project" value="InterPro"/>
</dbReference>
<reference evidence="4 5" key="1">
    <citation type="submission" date="2019-05" db="EMBL/GenBank/DDBJ databases">
        <title>A Chromosome-scale Meerkat (S. suricatta) Genome Assembly.</title>
        <authorList>
            <person name="Dudchenko O."/>
            <person name="Lieberman Aiden E."/>
            <person name="Tung J."/>
            <person name="Barreiro L.B."/>
            <person name="Clutton-Brock T.H."/>
        </authorList>
    </citation>
    <scope>NUCLEOTIDE SEQUENCE [LARGE SCALE GENOMIC DNA]</scope>
</reference>
<name>A0A673U3E7_SURSU</name>
<keyword evidence="5" id="KW-1185">Reference proteome</keyword>
<dbReference type="GO" id="GO:0008284">
    <property type="term" value="P:positive regulation of cell population proliferation"/>
    <property type="evidence" value="ECO:0007669"/>
    <property type="project" value="InterPro"/>
</dbReference>
<dbReference type="AlphaFoldDB" id="A0A673U3E7"/>
<evidence type="ECO:0008006" key="6">
    <source>
        <dbReference type="Google" id="ProtNLM"/>
    </source>
</evidence>
<keyword evidence="2" id="KW-0433">Leucine-rich repeat</keyword>
<dbReference type="Ensembl" id="ENSSSUT00005021470.1">
    <property type="protein sequence ID" value="ENSSSUP00005018789.1"/>
    <property type="gene ID" value="ENSSSUG00005012173.1"/>
</dbReference>
<accession>A0A673U3E7</accession>
<dbReference type="RefSeq" id="XP_029797235.1">
    <property type="nucleotide sequence ID" value="XM_029941375.1"/>
</dbReference>
<dbReference type="PANTHER" id="PTHR14224">
    <property type="entry name" value="SIMILAR TO PREFERENTIALLY EXPRESSED ANTIGEN IN MELANOMA-LIKE 3"/>
    <property type="match status" value="1"/>
</dbReference>
<dbReference type="GO" id="GO:0005737">
    <property type="term" value="C:cytoplasm"/>
    <property type="evidence" value="ECO:0007669"/>
    <property type="project" value="TreeGrafter"/>
</dbReference>
<dbReference type="OrthoDB" id="9659574at2759"/>
<sequence>MTASEPDSFQNCMCTRNPLTLLELAGKSLLRNEYLAISALETLPAELFPPLFMEAYTSGCNETLKAMVQAWPFACLPLGGLAPIPNQKVLKAVLGGLDLLLAQKVRPRRWRLRVLDLQNASQNFWGMWSAATAHECLRVRPVAEDSCRMQEPSRALTVCIDLCLKEKTLDEVFTYLLMWTAQRRSSVHLCCKTLKIFLMTPRHVKKVLNKVQPGCILRLEVEDMKKSTLCMFAPYLGQMTHLQTLVHPFIKVPVCEEEKQHVAQFTSQLRKLHHLRKLHMPFAIFLEDCLDETFRCLRAPLETLSINNSQLTGKDLVCLSQSPSIRQLKELDLRSVTLLSVSMKPLQVLLETVAATLQTLNVENCELFDTDLEAILPALRRCHQLRSLNITWNFLTMSVVRQLLQHNPKLDHLSLGVYPDPLDIYPFRGLDDEHRLKIVREGSAQAQAELLGIMKDLGQFWTVRYEEPIHLYCDRTIDNSGPLTCPWESPD</sequence>
<evidence type="ECO:0000313" key="5">
    <source>
        <dbReference type="Proteomes" id="UP000472268"/>
    </source>
</evidence>
<reference evidence="4" key="3">
    <citation type="submission" date="2025-09" db="UniProtKB">
        <authorList>
            <consortium name="Ensembl"/>
        </authorList>
    </citation>
    <scope>IDENTIFICATION</scope>
</reference>
<dbReference type="OMA" id="REMEVCC"/>
<evidence type="ECO:0000256" key="2">
    <source>
        <dbReference type="ARBA" id="ARBA00022614"/>
    </source>
</evidence>
<protein>
    <recommendedName>
        <fullName evidence="6">PRAME nuclear receptor transcriptional regulator</fullName>
    </recommendedName>
</protein>
<dbReference type="PANTHER" id="PTHR14224:SF19">
    <property type="entry name" value="PRAME FAMILY MEMBER 11-RELATED"/>
    <property type="match status" value="1"/>
</dbReference>
<dbReference type="PIRSF" id="PIRSF038286">
    <property type="entry name" value="PRAME"/>
    <property type="match status" value="1"/>
</dbReference>
<dbReference type="InterPro" id="IPR026271">
    <property type="entry name" value="PRAME"/>
</dbReference>
<evidence type="ECO:0000256" key="1">
    <source>
        <dbReference type="ARBA" id="ARBA00009608"/>
    </source>
</evidence>
<keyword evidence="3" id="KW-0677">Repeat</keyword>
<dbReference type="InterPro" id="IPR050694">
    <property type="entry name" value="LRRC14/PRAME"/>
</dbReference>
<evidence type="ECO:0000256" key="3">
    <source>
        <dbReference type="ARBA" id="ARBA00022737"/>
    </source>
</evidence>